<proteinExistence type="predicted"/>
<protein>
    <recommendedName>
        <fullName evidence="2">DUF397 domain-containing protein</fullName>
    </recommendedName>
</protein>
<sequence>MFEPTAWSSFVSAVRHGEFPAT</sequence>
<dbReference type="HOGENOM" id="CLU_3424972_0_0_11"/>
<gene>
    <name evidence="1" type="ORF">SIRAN6355</name>
</gene>
<evidence type="ECO:0000313" key="1">
    <source>
        <dbReference type="EMBL" id="CDR09760.1"/>
    </source>
</evidence>
<name>A0A060ZUH6_9ACTN</name>
<accession>A0A060ZUH6</accession>
<dbReference type="AlphaFoldDB" id="A0A060ZUH6"/>
<evidence type="ECO:0008006" key="2">
    <source>
        <dbReference type="Google" id="ProtNLM"/>
    </source>
</evidence>
<reference evidence="1" key="1">
    <citation type="submission" date="2014-05" db="EMBL/GenBank/DDBJ databases">
        <authorList>
            <person name="Horn Fabian"/>
        </authorList>
    </citation>
    <scope>NUCLEOTIDE SEQUENCE</scope>
</reference>
<organism evidence="1">
    <name type="scientific">Streptomyces iranensis</name>
    <dbReference type="NCBI Taxonomy" id="576784"/>
    <lineage>
        <taxon>Bacteria</taxon>
        <taxon>Bacillati</taxon>
        <taxon>Actinomycetota</taxon>
        <taxon>Actinomycetes</taxon>
        <taxon>Kitasatosporales</taxon>
        <taxon>Streptomycetaceae</taxon>
        <taxon>Streptomyces</taxon>
        <taxon>Streptomyces violaceusniger group</taxon>
    </lineage>
</organism>
<dbReference type="EMBL" id="LK022848">
    <property type="protein sequence ID" value="CDR09760.1"/>
    <property type="molecule type" value="Genomic_DNA"/>
</dbReference>